<organism evidence="1">
    <name type="scientific">Hexamita inflata</name>
    <dbReference type="NCBI Taxonomy" id="28002"/>
    <lineage>
        <taxon>Eukaryota</taxon>
        <taxon>Metamonada</taxon>
        <taxon>Diplomonadida</taxon>
        <taxon>Hexamitidae</taxon>
        <taxon>Hexamitinae</taxon>
        <taxon>Hexamita</taxon>
    </lineage>
</organism>
<dbReference type="EMBL" id="CATOUU010000169">
    <property type="protein sequence ID" value="CAI9918896.1"/>
    <property type="molecule type" value="Genomic_DNA"/>
</dbReference>
<evidence type="ECO:0000313" key="2">
    <source>
        <dbReference type="EMBL" id="CAL6073262.1"/>
    </source>
</evidence>
<dbReference type="AlphaFoldDB" id="A0AA86TJ75"/>
<reference evidence="2 3" key="2">
    <citation type="submission" date="2024-07" db="EMBL/GenBank/DDBJ databases">
        <authorList>
            <person name="Akdeniz Z."/>
        </authorList>
    </citation>
    <scope>NUCLEOTIDE SEQUENCE [LARGE SCALE GENOMIC DNA]</scope>
</reference>
<evidence type="ECO:0000313" key="1">
    <source>
        <dbReference type="EMBL" id="CAI9918896.1"/>
    </source>
</evidence>
<proteinExistence type="predicted"/>
<dbReference type="Proteomes" id="UP001642409">
    <property type="component" value="Unassembled WGS sequence"/>
</dbReference>
<keyword evidence="3" id="KW-1185">Reference proteome</keyword>
<dbReference type="EMBL" id="CAXDID020000300">
    <property type="protein sequence ID" value="CAL6073262.1"/>
    <property type="molecule type" value="Genomic_DNA"/>
</dbReference>
<accession>A0AA86TJ75</accession>
<reference evidence="1" key="1">
    <citation type="submission" date="2023-06" db="EMBL/GenBank/DDBJ databases">
        <authorList>
            <person name="Kurt Z."/>
        </authorList>
    </citation>
    <scope>NUCLEOTIDE SEQUENCE</scope>
</reference>
<sequence>MKQTLISEYNGSCTTLLREQLRAARFRNGWLWLWQVEPASVGETGSKSTSRNWNIISLFSSASTAGFLERKLNFSKTLGTSWLTRIDYDQQCFIATKQLNSQQQVSQTFLMIPASISPEEIKLDNMIQLINWIINENTLRNERQLFIKTSAQNQFVW</sequence>
<evidence type="ECO:0000313" key="3">
    <source>
        <dbReference type="Proteomes" id="UP001642409"/>
    </source>
</evidence>
<comment type="caution">
    <text evidence="1">The sequence shown here is derived from an EMBL/GenBank/DDBJ whole genome shotgun (WGS) entry which is preliminary data.</text>
</comment>
<name>A0AA86TJ75_9EUKA</name>
<protein>
    <submittedName>
        <fullName evidence="2">Hypothetical_protein</fullName>
    </submittedName>
</protein>
<gene>
    <name evidence="2" type="ORF">HINF_LOCUS56018</name>
    <name evidence="1" type="ORF">HINF_LOCUS6541</name>
</gene>